<name>A0A917MU65_9BACT</name>
<accession>A0A917MU65</accession>
<dbReference type="InterPro" id="IPR026870">
    <property type="entry name" value="Zinc_ribbon_dom"/>
</dbReference>
<dbReference type="Proteomes" id="UP000627292">
    <property type="component" value="Unassembled WGS sequence"/>
</dbReference>
<comment type="caution">
    <text evidence="8">The sequence shown here is derived from an EMBL/GenBank/DDBJ whole genome shotgun (WGS) entry which is preliminary data.</text>
</comment>
<dbReference type="AlphaFoldDB" id="A0A917MU65"/>
<evidence type="ECO:0000256" key="2">
    <source>
        <dbReference type="ARBA" id="ARBA00022692"/>
    </source>
</evidence>
<sequence length="109" mass="11768">MFCSNCGAQIDDKAVVCVKCGVPTNNYSTQSGTGSHYVDPSEGYDWLTTLLLCFFLGAFGVHSFYTKKTGIGVAQLITLGGCGIWALVDLIMIIVGSYKDGQGRFLVRR</sequence>
<gene>
    <name evidence="8" type="ORF">GCM10011379_16290</name>
</gene>
<keyword evidence="4 5" id="KW-0472">Membrane</keyword>
<keyword evidence="3 5" id="KW-1133">Transmembrane helix</keyword>
<evidence type="ECO:0000259" key="6">
    <source>
        <dbReference type="Pfam" id="PF05154"/>
    </source>
</evidence>
<feature type="transmembrane region" description="Helical" evidence="5">
    <location>
        <begin position="77"/>
        <end position="98"/>
    </location>
</feature>
<evidence type="ECO:0008006" key="10">
    <source>
        <dbReference type="Google" id="ProtNLM"/>
    </source>
</evidence>
<keyword evidence="2 5" id="KW-0812">Transmembrane</keyword>
<dbReference type="PANTHER" id="PTHR21016">
    <property type="entry name" value="BETA-AMYLOID BINDING PROTEIN-RELATED"/>
    <property type="match status" value="1"/>
</dbReference>
<dbReference type="GO" id="GO:0016020">
    <property type="term" value="C:membrane"/>
    <property type="evidence" value="ECO:0007669"/>
    <property type="project" value="UniProtKB-SubCell"/>
</dbReference>
<evidence type="ECO:0000256" key="4">
    <source>
        <dbReference type="ARBA" id="ARBA00023136"/>
    </source>
</evidence>
<dbReference type="EMBL" id="BMIB01000002">
    <property type="protein sequence ID" value="GGH64346.1"/>
    <property type="molecule type" value="Genomic_DNA"/>
</dbReference>
<dbReference type="Pfam" id="PF05154">
    <property type="entry name" value="TM2"/>
    <property type="match status" value="1"/>
</dbReference>
<reference evidence="8" key="2">
    <citation type="submission" date="2020-09" db="EMBL/GenBank/DDBJ databases">
        <authorList>
            <person name="Sun Q."/>
            <person name="Zhou Y."/>
        </authorList>
    </citation>
    <scope>NUCLEOTIDE SEQUENCE</scope>
    <source>
        <strain evidence="8">CGMCC 1.15290</strain>
    </source>
</reference>
<keyword evidence="9" id="KW-1185">Reference proteome</keyword>
<dbReference type="InterPro" id="IPR050932">
    <property type="entry name" value="TM2D1-3-like"/>
</dbReference>
<evidence type="ECO:0000313" key="8">
    <source>
        <dbReference type="EMBL" id="GGH64346.1"/>
    </source>
</evidence>
<feature type="transmembrane region" description="Helical" evidence="5">
    <location>
        <begin position="46"/>
        <end position="65"/>
    </location>
</feature>
<protein>
    <recommendedName>
        <fullName evidence="10">TM2 domain-containing protein</fullName>
    </recommendedName>
</protein>
<evidence type="ECO:0000256" key="3">
    <source>
        <dbReference type="ARBA" id="ARBA00022989"/>
    </source>
</evidence>
<evidence type="ECO:0000259" key="7">
    <source>
        <dbReference type="Pfam" id="PF13240"/>
    </source>
</evidence>
<feature type="domain" description="Zinc-ribbon" evidence="7">
    <location>
        <begin position="2"/>
        <end position="21"/>
    </location>
</feature>
<organism evidence="8 9">
    <name type="scientific">Filimonas zeae</name>
    <dbReference type="NCBI Taxonomy" id="1737353"/>
    <lineage>
        <taxon>Bacteria</taxon>
        <taxon>Pseudomonadati</taxon>
        <taxon>Bacteroidota</taxon>
        <taxon>Chitinophagia</taxon>
        <taxon>Chitinophagales</taxon>
        <taxon>Chitinophagaceae</taxon>
        <taxon>Filimonas</taxon>
    </lineage>
</organism>
<dbReference type="PANTHER" id="PTHR21016:SF25">
    <property type="entry name" value="TM2 DOMAIN-CONTAINING PROTEIN DDB_G0277895-RELATED"/>
    <property type="match status" value="1"/>
</dbReference>
<dbReference type="InterPro" id="IPR007829">
    <property type="entry name" value="TM2"/>
</dbReference>
<evidence type="ECO:0000256" key="1">
    <source>
        <dbReference type="ARBA" id="ARBA00004141"/>
    </source>
</evidence>
<dbReference type="RefSeq" id="WP_188951532.1">
    <property type="nucleotide sequence ID" value="NZ_BMIB01000002.1"/>
</dbReference>
<comment type="subcellular location">
    <subcellularLocation>
        <location evidence="1">Membrane</location>
        <topology evidence="1">Multi-pass membrane protein</topology>
    </subcellularLocation>
</comment>
<evidence type="ECO:0000313" key="9">
    <source>
        <dbReference type="Proteomes" id="UP000627292"/>
    </source>
</evidence>
<proteinExistence type="predicted"/>
<evidence type="ECO:0000256" key="5">
    <source>
        <dbReference type="SAM" id="Phobius"/>
    </source>
</evidence>
<feature type="domain" description="TM2" evidence="6">
    <location>
        <begin position="43"/>
        <end position="91"/>
    </location>
</feature>
<dbReference type="Pfam" id="PF13240">
    <property type="entry name" value="Zn_Ribbon_1"/>
    <property type="match status" value="1"/>
</dbReference>
<reference evidence="8" key="1">
    <citation type="journal article" date="2014" name="Int. J. Syst. Evol. Microbiol.">
        <title>Complete genome sequence of Corynebacterium casei LMG S-19264T (=DSM 44701T), isolated from a smear-ripened cheese.</title>
        <authorList>
            <consortium name="US DOE Joint Genome Institute (JGI-PGF)"/>
            <person name="Walter F."/>
            <person name="Albersmeier A."/>
            <person name="Kalinowski J."/>
            <person name="Ruckert C."/>
        </authorList>
    </citation>
    <scope>NUCLEOTIDE SEQUENCE</scope>
    <source>
        <strain evidence="8">CGMCC 1.15290</strain>
    </source>
</reference>